<feature type="compositionally biased region" description="Basic residues" evidence="1">
    <location>
        <begin position="79"/>
        <end position="102"/>
    </location>
</feature>
<gene>
    <name evidence="2" type="ORF">BN1708_018987</name>
</gene>
<evidence type="ECO:0000256" key="1">
    <source>
        <dbReference type="SAM" id="MobiDB-lite"/>
    </source>
</evidence>
<feature type="non-terminal residue" evidence="2">
    <location>
        <position position="164"/>
    </location>
</feature>
<feature type="region of interest" description="Disordered" evidence="1">
    <location>
        <begin position="1"/>
        <end position="164"/>
    </location>
</feature>
<organism evidence="2 3">
    <name type="scientific">Verticillium longisporum</name>
    <name type="common">Verticillium dahliae var. longisporum</name>
    <dbReference type="NCBI Taxonomy" id="100787"/>
    <lineage>
        <taxon>Eukaryota</taxon>
        <taxon>Fungi</taxon>
        <taxon>Dikarya</taxon>
        <taxon>Ascomycota</taxon>
        <taxon>Pezizomycotina</taxon>
        <taxon>Sordariomycetes</taxon>
        <taxon>Hypocreomycetidae</taxon>
        <taxon>Glomerellales</taxon>
        <taxon>Plectosphaerellaceae</taxon>
        <taxon>Verticillium</taxon>
    </lineage>
</organism>
<feature type="non-terminal residue" evidence="2">
    <location>
        <position position="1"/>
    </location>
</feature>
<sequence length="164" mass="18504">QQGHRSADGGHPAHPLQQPEHALRHCRLGPQGHRPRADDRAERAPGPRRDARPRAPRGGPRRHGARPHLPAPVPDRGLWHRHCRGRVVRPLRRLHPGRRHPRGPALAHDRLCAPRGGRPRRRHGQGHSGAARQQGPHRALPRAGQEDVLVDQRRRAHRARLPQP</sequence>
<reference evidence="2 3" key="1">
    <citation type="submission" date="2015-05" db="EMBL/GenBank/DDBJ databases">
        <authorList>
            <person name="Wang D.B."/>
            <person name="Wang M."/>
        </authorList>
    </citation>
    <scope>NUCLEOTIDE SEQUENCE [LARGE SCALE GENOMIC DNA]</scope>
    <source>
        <strain evidence="2">VL1</strain>
    </source>
</reference>
<proteinExistence type="predicted"/>
<feature type="compositionally biased region" description="Basic residues" evidence="1">
    <location>
        <begin position="154"/>
        <end position="164"/>
    </location>
</feature>
<feature type="compositionally biased region" description="Basic and acidic residues" evidence="1">
    <location>
        <begin position="35"/>
        <end position="53"/>
    </location>
</feature>
<accession>A0A0G4MDR5</accession>
<dbReference type="AlphaFoldDB" id="A0A0G4MDR5"/>
<name>A0A0G4MDR5_VERLO</name>
<keyword evidence="3" id="KW-1185">Reference proteome</keyword>
<evidence type="ECO:0000313" key="2">
    <source>
        <dbReference type="EMBL" id="CRK32419.1"/>
    </source>
</evidence>
<dbReference type="EMBL" id="CVQH01022110">
    <property type="protein sequence ID" value="CRK32419.1"/>
    <property type="molecule type" value="Genomic_DNA"/>
</dbReference>
<protein>
    <submittedName>
        <fullName evidence="2">Uncharacterized protein</fullName>
    </submittedName>
</protein>
<evidence type="ECO:0000313" key="3">
    <source>
        <dbReference type="Proteomes" id="UP000044602"/>
    </source>
</evidence>
<dbReference type="Proteomes" id="UP000044602">
    <property type="component" value="Unassembled WGS sequence"/>
</dbReference>